<dbReference type="InterPro" id="IPR037401">
    <property type="entry name" value="SnoaL-like"/>
</dbReference>
<evidence type="ECO:0000256" key="1">
    <source>
        <dbReference type="SAM" id="MobiDB-lite"/>
    </source>
</evidence>
<organism evidence="3 4">
    <name type="scientific">Actinomadura chibensis</name>
    <dbReference type="NCBI Taxonomy" id="392828"/>
    <lineage>
        <taxon>Bacteria</taxon>
        <taxon>Bacillati</taxon>
        <taxon>Actinomycetota</taxon>
        <taxon>Actinomycetes</taxon>
        <taxon>Streptosporangiales</taxon>
        <taxon>Thermomonosporaceae</taxon>
        <taxon>Actinomadura</taxon>
    </lineage>
</organism>
<dbReference type="RefSeq" id="WP_067892172.1">
    <property type="nucleotide sequence ID" value="NZ_VSFG01000002.1"/>
</dbReference>
<dbReference type="InterPro" id="IPR032710">
    <property type="entry name" value="NTF2-like_dom_sf"/>
</dbReference>
<feature type="compositionally biased region" description="Gly residues" evidence="1">
    <location>
        <begin position="159"/>
        <end position="169"/>
    </location>
</feature>
<accession>A0A5D0NQE4</accession>
<evidence type="ECO:0000313" key="3">
    <source>
        <dbReference type="EMBL" id="TYB46348.1"/>
    </source>
</evidence>
<feature type="domain" description="SnoaL-like" evidence="2">
    <location>
        <begin position="19"/>
        <end position="147"/>
    </location>
</feature>
<gene>
    <name evidence="3" type="ORF">FXF69_13855</name>
</gene>
<dbReference type="Pfam" id="PF13474">
    <property type="entry name" value="SnoaL_3"/>
    <property type="match status" value="1"/>
</dbReference>
<proteinExistence type="predicted"/>
<dbReference type="Gene3D" id="3.10.450.50">
    <property type="match status" value="1"/>
</dbReference>
<name>A0A5D0NQE4_9ACTN</name>
<dbReference type="Proteomes" id="UP000323380">
    <property type="component" value="Unassembled WGS sequence"/>
</dbReference>
<feature type="region of interest" description="Disordered" evidence="1">
    <location>
        <begin position="157"/>
        <end position="183"/>
    </location>
</feature>
<dbReference type="AlphaFoldDB" id="A0A5D0NQE4"/>
<dbReference type="SUPFAM" id="SSF54427">
    <property type="entry name" value="NTF2-like"/>
    <property type="match status" value="1"/>
</dbReference>
<protein>
    <submittedName>
        <fullName evidence="3">Nuclear transport factor 2 family protein</fullName>
    </submittedName>
</protein>
<comment type="caution">
    <text evidence="3">The sequence shown here is derived from an EMBL/GenBank/DDBJ whole genome shotgun (WGS) entry which is preliminary data.</text>
</comment>
<keyword evidence="4" id="KW-1185">Reference proteome</keyword>
<evidence type="ECO:0000313" key="4">
    <source>
        <dbReference type="Proteomes" id="UP000323380"/>
    </source>
</evidence>
<dbReference type="STRING" id="1220554.GCA_001552135_03392"/>
<sequence>MSDTPSVRRTAPQADIDRILHLHREWWQANLDWDIPRMRRVFPEPGDEYLMFNFNGHPYFGMKEKVALWEFYKDLGSQSGIETTIMRLEIKGDMAWLACEFTLASEMADGGEWTADAVDAPAGRATEVYQRDDGSGGAEWRMWHTHITALPDLAEERPGLGGSTNGRGLGAVPWTPLPEGVGE</sequence>
<reference evidence="3 4" key="1">
    <citation type="submission" date="2019-08" db="EMBL/GenBank/DDBJ databases">
        <title>Actinomadura sp. nov. CYP1-5 isolated from mountain soil.</title>
        <authorList>
            <person name="Songsumanus A."/>
            <person name="Kuncharoen N."/>
            <person name="Kudo T."/>
            <person name="Yuki M."/>
            <person name="Igarashi Y."/>
            <person name="Tanasupawat S."/>
        </authorList>
    </citation>
    <scope>NUCLEOTIDE SEQUENCE [LARGE SCALE GENOMIC DNA]</scope>
    <source>
        <strain evidence="3 4">JCM 14158</strain>
    </source>
</reference>
<dbReference type="EMBL" id="VSFG01000002">
    <property type="protein sequence ID" value="TYB46348.1"/>
    <property type="molecule type" value="Genomic_DNA"/>
</dbReference>
<evidence type="ECO:0000259" key="2">
    <source>
        <dbReference type="Pfam" id="PF13474"/>
    </source>
</evidence>